<keyword evidence="3" id="KW-1185">Reference proteome</keyword>
<feature type="region of interest" description="Disordered" evidence="1">
    <location>
        <begin position="106"/>
        <end position="141"/>
    </location>
</feature>
<evidence type="ECO:0000313" key="2">
    <source>
        <dbReference type="EMBL" id="RQX00305.1"/>
    </source>
</evidence>
<reference evidence="2 3" key="1">
    <citation type="submission" date="2018-05" db="EMBL/GenBank/DDBJ databases">
        <title>Micromonospora from Atacama Desert.</title>
        <authorList>
            <person name="Carro L."/>
            <person name="Goodfellow M."/>
            <person name="Klenk H.-P."/>
        </authorList>
    </citation>
    <scope>NUCLEOTIDE SEQUENCE [LARGE SCALE GENOMIC DNA]</scope>
    <source>
        <strain evidence="2 3">LB39</strain>
    </source>
</reference>
<dbReference type="Proteomes" id="UP000282312">
    <property type="component" value="Unassembled WGS sequence"/>
</dbReference>
<feature type="non-terminal residue" evidence="2">
    <location>
        <position position="141"/>
    </location>
</feature>
<sequence>MPARRNPKKTRTPRATPLGVNPAAGHGPLPPALAALDLAVEPALPAVLVEPGALTESAPLVESALPAALAESALPAAVPDEVVLPVDLPGAVDLSAVDVPVVVDVPKVGDLPKPTGRPKAPTAGPPQGGGGRSGGGRSQQA</sequence>
<dbReference type="AlphaFoldDB" id="A0A3N9WHB6"/>
<dbReference type="EMBL" id="QGSZ01000248">
    <property type="protein sequence ID" value="RQX00305.1"/>
    <property type="molecule type" value="Genomic_DNA"/>
</dbReference>
<accession>A0A3N9WHB6</accession>
<gene>
    <name evidence="2" type="ORF">DLJ59_22100</name>
</gene>
<evidence type="ECO:0000313" key="3">
    <source>
        <dbReference type="Proteomes" id="UP000282312"/>
    </source>
</evidence>
<feature type="compositionally biased region" description="Gly residues" evidence="1">
    <location>
        <begin position="126"/>
        <end position="141"/>
    </location>
</feature>
<organism evidence="2 3">
    <name type="scientific">Micromonospora inaquosa</name>
    <dbReference type="NCBI Taxonomy" id="2203716"/>
    <lineage>
        <taxon>Bacteria</taxon>
        <taxon>Bacillati</taxon>
        <taxon>Actinomycetota</taxon>
        <taxon>Actinomycetes</taxon>
        <taxon>Micromonosporales</taxon>
        <taxon>Micromonosporaceae</taxon>
        <taxon>Micromonospora</taxon>
    </lineage>
</organism>
<evidence type="ECO:0000256" key="1">
    <source>
        <dbReference type="SAM" id="MobiDB-lite"/>
    </source>
</evidence>
<name>A0A3N9WHB6_9ACTN</name>
<proteinExistence type="predicted"/>
<feature type="region of interest" description="Disordered" evidence="1">
    <location>
        <begin position="1"/>
        <end position="27"/>
    </location>
</feature>
<comment type="caution">
    <text evidence="2">The sequence shown here is derived from an EMBL/GenBank/DDBJ whole genome shotgun (WGS) entry which is preliminary data.</text>
</comment>
<protein>
    <submittedName>
        <fullName evidence="2">Uncharacterized protein</fullName>
    </submittedName>
</protein>
<feature type="compositionally biased region" description="Basic residues" evidence="1">
    <location>
        <begin position="1"/>
        <end position="12"/>
    </location>
</feature>